<dbReference type="AlphaFoldDB" id="A0A3S3MIE0"/>
<comment type="caution">
    <text evidence="2">The sequence shown here is derived from an EMBL/GenBank/DDBJ whole genome shotgun (WGS) entry which is preliminary data.</text>
</comment>
<keyword evidence="1" id="KW-1133">Transmembrane helix</keyword>
<accession>A0A3S3MIE0</accession>
<evidence type="ECO:0000256" key="1">
    <source>
        <dbReference type="SAM" id="Phobius"/>
    </source>
</evidence>
<name>A0A3S3MIE0_9MAGN</name>
<gene>
    <name evidence="2" type="ORF">CKAN_00260400</name>
</gene>
<dbReference type="Proteomes" id="UP000283530">
    <property type="component" value="Unassembled WGS sequence"/>
</dbReference>
<evidence type="ECO:0000313" key="2">
    <source>
        <dbReference type="EMBL" id="RWR74279.1"/>
    </source>
</evidence>
<feature type="transmembrane region" description="Helical" evidence="1">
    <location>
        <begin position="31"/>
        <end position="57"/>
    </location>
</feature>
<keyword evidence="1" id="KW-0472">Membrane</keyword>
<reference evidence="2 3" key="1">
    <citation type="journal article" date="2019" name="Nat. Plants">
        <title>Stout camphor tree genome fills gaps in understanding of flowering plant genome evolution.</title>
        <authorList>
            <person name="Chaw S.M."/>
            <person name="Liu Y.C."/>
            <person name="Wu Y.W."/>
            <person name="Wang H.Y."/>
            <person name="Lin C.I."/>
            <person name="Wu C.S."/>
            <person name="Ke H.M."/>
            <person name="Chang L.Y."/>
            <person name="Hsu C.Y."/>
            <person name="Yang H.T."/>
            <person name="Sudianto E."/>
            <person name="Hsu M.H."/>
            <person name="Wu K.P."/>
            <person name="Wang L.N."/>
            <person name="Leebens-Mack J.H."/>
            <person name="Tsai I.J."/>
        </authorList>
    </citation>
    <scope>NUCLEOTIDE SEQUENCE [LARGE SCALE GENOMIC DNA]</scope>
    <source>
        <strain evidence="3">cv. Chaw 1501</strain>
        <tissue evidence="2">Young leaves</tissue>
    </source>
</reference>
<organism evidence="2 3">
    <name type="scientific">Cinnamomum micranthum f. kanehirae</name>
    <dbReference type="NCBI Taxonomy" id="337451"/>
    <lineage>
        <taxon>Eukaryota</taxon>
        <taxon>Viridiplantae</taxon>
        <taxon>Streptophyta</taxon>
        <taxon>Embryophyta</taxon>
        <taxon>Tracheophyta</taxon>
        <taxon>Spermatophyta</taxon>
        <taxon>Magnoliopsida</taxon>
        <taxon>Magnoliidae</taxon>
        <taxon>Laurales</taxon>
        <taxon>Lauraceae</taxon>
        <taxon>Cinnamomum</taxon>
    </lineage>
</organism>
<keyword evidence="1" id="KW-0812">Transmembrane</keyword>
<keyword evidence="3" id="KW-1185">Reference proteome</keyword>
<sequence length="86" mass="9869">MRFSFIIFPFLWKLFSNRSLGDIALKFSCSHQNLIVVGVSVGVATEIFVCLCFIMAWEIQIHALYGRLIQGYFFVRATLSYHSVIS</sequence>
<evidence type="ECO:0000313" key="3">
    <source>
        <dbReference type="Proteomes" id="UP000283530"/>
    </source>
</evidence>
<protein>
    <submittedName>
        <fullName evidence="2">Uncharacterized protein</fullName>
    </submittedName>
</protein>
<dbReference type="EMBL" id="QPKB01000001">
    <property type="protein sequence ID" value="RWR74279.1"/>
    <property type="molecule type" value="Genomic_DNA"/>
</dbReference>
<proteinExistence type="predicted"/>